<name>A0A0C9USS9_SPHS4</name>
<organism evidence="4 5">
    <name type="scientific">Sphaerobolus stellatus (strain SS14)</name>
    <dbReference type="NCBI Taxonomy" id="990650"/>
    <lineage>
        <taxon>Eukaryota</taxon>
        <taxon>Fungi</taxon>
        <taxon>Dikarya</taxon>
        <taxon>Basidiomycota</taxon>
        <taxon>Agaricomycotina</taxon>
        <taxon>Agaricomycetes</taxon>
        <taxon>Phallomycetidae</taxon>
        <taxon>Geastrales</taxon>
        <taxon>Sphaerobolaceae</taxon>
        <taxon>Sphaerobolus</taxon>
    </lineage>
</organism>
<evidence type="ECO:0000313" key="5">
    <source>
        <dbReference type="Proteomes" id="UP000054279"/>
    </source>
</evidence>
<dbReference type="OrthoDB" id="2119228at2759"/>
<protein>
    <submittedName>
        <fullName evidence="4">Carbohydrate-binding module family 1 protein</fullName>
    </submittedName>
</protein>
<dbReference type="InterPro" id="IPR035971">
    <property type="entry name" value="CBD_sf"/>
</dbReference>
<evidence type="ECO:0000256" key="1">
    <source>
        <dbReference type="ARBA" id="ARBA00022729"/>
    </source>
</evidence>
<dbReference type="PROSITE" id="PS51164">
    <property type="entry name" value="CBM1_2"/>
    <property type="match status" value="1"/>
</dbReference>
<dbReference type="Proteomes" id="UP000054279">
    <property type="component" value="Unassembled WGS sequence"/>
</dbReference>
<keyword evidence="1 2" id="KW-0732">Signal</keyword>
<dbReference type="InterPro" id="IPR000254">
    <property type="entry name" value="CBD"/>
</dbReference>
<sequence length="380" mass="38300">MQPSGFILLLSALPYLSTVTASDIRGDHDYNRYHRRKPEIVSPTATIVAATTSAPPQASYTNTVGAGSNCGVVGSINYVCGDGYECISSWYSETASICNQIGQPAPTTASGVCPVPIISCSPGSIATTTSQGICNNWPICVSATPTSTATATSGAGICPVPFPTSSCSPGSTWTTTSSGSCLNWPVCSLAEPTTISTTITSTVTATGTAGYCPVPSISCSPGSTFTTTSQGACLNWPICVSPTSTTITSVPTSTSTVSAGYCPVSTSSCSAGSTSSTTSIGDCLNVPVCVSTTPTTVTTVAPTTTNPTAYCPVPSISCAASATLTTTTQGNCVNWPVCVPTQTPTQIKYGQCGGIGWSGPTVCASGSTCKVSNPYFSQCL</sequence>
<evidence type="ECO:0000313" key="4">
    <source>
        <dbReference type="EMBL" id="KIJ32297.1"/>
    </source>
</evidence>
<dbReference type="AlphaFoldDB" id="A0A0C9USS9"/>
<keyword evidence="5" id="KW-1185">Reference proteome</keyword>
<dbReference type="Pfam" id="PF00734">
    <property type="entry name" value="CBM_1"/>
    <property type="match status" value="1"/>
</dbReference>
<dbReference type="EMBL" id="KN837229">
    <property type="protein sequence ID" value="KIJ32297.1"/>
    <property type="molecule type" value="Genomic_DNA"/>
</dbReference>
<dbReference type="SUPFAM" id="SSF57180">
    <property type="entry name" value="Cellulose-binding domain"/>
    <property type="match status" value="1"/>
</dbReference>
<proteinExistence type="predicted"/>
<gene>
    <name evidence="4" type="ORF">M422DRAFT_783525</name>
</gene>
<feature type="signal peptide" evidence="2">
    <location>
        <begin position="1"/>
        <end position="21"/>
    </location>
</feature>
<feature type="domain" description="CBM1" evidence="3">
    <location>
        <begin position="344"/>
        <end position="380"/>
    </location>
</feature>
<accession>A0A0C9USS9</accession>
<feature type="chain" id="PRO_5002221248" evidence="2">
    <location>
        <begin position="22"/>
        <end position="380"/>
    </location>
</feature>
<dbReference type="PROSITE" id="PS00562">
    <property type="entry name" value="CBM1_1"/>
    <property type="match status" value="1"/>
</dbReference>
<dbReference type="GO" id="GO:0005576">
    <property type="term" value="C:extracellular region"/>
    <property type="evidence" value="ECO:0007669"/>
    <property type="project" value="InterPro"/>
</dbReference>
<dbReference type="SMART" id="SM00236">
    <property type="entry name" value="fCBD"/>
    <property type="match status" value="1"/>
</dbReference>
<evidence type="ECO:0000256" key="2">
    <source>
        <dbReference type="SAM" id="SignalP"/>
    </source>
</evidence>
<reference evidence="4 5" key="1">
    <citation type="submission" date="2014-06" db="EMBL/GenBank/DDBJ databases">
        <title>Evolutionary Origins and Diversification of the Mycorrhizal Mutualists.</title>
        <authorList>
            <consortium name="DOE Joint Genome Institute"/>
            <consortium name="Mycorrhizal Genomics Consortium"/>
            <person name="Kohler A."/>
            <person name="Kuo A."/>
            <person name="Nagy L.G."/>
            <person name="Floudas D."/>
            <person name="Copeland A."/>
            <person name="Barry K.W."/>
            <person name="Cichocki N."/>
            <person name="Veneault-Fourrey C."/>
            <person name="LaButti K."/>
            <person name="Lindquist E.A."/>
            <person name="Lipzen A."/>
            <person name="Lundell T."/>
            <person name="Morin E."/>
            <person name="Murat C."/>
            <person name="Riley R."/>
            <person name="Ohm R."/>
            <person name="Sun H."/>
            <person name="Tunlid A."/>
            <person name="Henrissat B."/>
            <person name="Grigoriev I.V."/>
            <person name="Hibbett D.S."/>
            <person name="Martin F."/>
        </authorList>
    </citation>
    <scope>NUCLEOTIDE SEQUENCE [LARGE SCALE GENOMIC DNA]</scope>
    <source>
        <strain evidence="4 5">SS14</strain>
    </source>
</reference>
<evidence type="ECO:0000259" key="3">
    <source>
        <dbReference type="PROSITE" id="PS51164"/>
    </source>
</evidence>
<dbReference type="HOGENOM" id="CLU_727946_0_0_1"/>
<dbReference type="GO" id="GO:0030248">
    <property type="term" value="F:cellulose binding"/>
    <property type="evidence" value="ECO:0007669"/>
    <property type="project" value="InterPro"/>
</dbReference>
<dbReference type="GO" id="GO:0005975">
    <property type="term" value="P:carbohydrate metabolic process"/>
    <property type="evidence" value="ECO:0007669"/>
    <property type="project" value="InterPro"/>
</dbReference>